<dbReference type="PANTHER" id="PTHR11885">
    <property type="entry name" value="RIBOSOMAL PROTEIN S15P/S13E"/>
    <property type="match status" value="1"/>
</dbReference>
<dbReference type="Gene3D" id="4.10.860.130">
    <property type="match status" value="1"/>
</dbReference>
<evidence type="ECO:0000256" key="5">
    <source>
        <dbReference type="RuleBase" id="RU003919"/>
    </source>
</evidence>
<dbReference type="InterPro" id="IPR000589">
    <property type="entry name" value="Ribosomal_uS15"/>
</dbReference>
<protein>
    <recommendedName>
        <fullName evidence="4">Small ribosomal subunit protein uS15</fullName>
    </recommendedName>
</protein>
<dbReference type="FunFam" id="1.10.287.10:FF:000003">
    <property type="entry name" value="40S ribosomal protein S13"/>
    <property type="match status" value="1"/>
</dbReference>
<comment type="subunit">
    <text evidence="4">Part of the 30S ribosomal subunit.</text>
</comment>
<evidence type="ECO:0000256" key="2">
    <source>
        <dbReference type="ARBA" id="ARBA00022980"/>
    </source>
</evidence>
<evidence type="ECO:0000256" key="6">
    <source>
        <dbReference type="SAM" id="MobiDB-lite"/>
    </source>
</evidence>
<dbReference type="PANTHER" id="PTHR11885:SF6">
    <property type="entry name" value="SMALL RIBOSOMAL SUBUNIT PROTEIN US15"/>
    <property type="match status" value="1"/>
</dbReference>
<keyword evidence="3 4" id="KW-0687">Ribonucleoprotein</keyword>
<feature type="domain" description="Small ribosomal subunit protein uS15 N-terminal" evidence="7">
    <location>
        <begin position="1"/>
        <end position="60"/>
    </location>
</feature>
<gene>
    <name evidence="4" type="primary">rps15</name>
    <name evidence="8" type="ORF">MFHEKKGA_00003</name>
</gene>
<dbReference type="Pfam" id="PF08069">
    <property type="entry name" value="Ribosomal_S13_N"/>
    <property type="match status" value="1"/>
</dbReference>
<dbReference type="InterPro" id="IPR009068">
    <property type="entry name" value="uS15_NS1_RNA-bd_sf"/>
</dbReference>
<evidence type="ECO:0000256" key="3">
    <source>
        <dbReference type="ARBA" id="ARBA00023274"/>
    </source>
</evidence>
<evidence type="ECO:0000313" key="8">
    <source>
        <dbReference type="EMBL" id="QNO46110.1"/>
    </source>
</evidence>
<dbReference type="SMART" id="SM01387">
    <property type="entry name" value="Ribosomal_S15"/>
    <property type="match status" value="1"/>
</dbReference>
<dbReference type="SMART" id="SM01386">
    <property type="entry name" value="Ribosomal_S13_N"/>
    <property type="match status" value="1"/>
</dbReference>
<accession>A0A7G9YDM6</accession>
<dbReference type="InterPro" id="IPR012606">
    <property type="entry name" value="Ribosomal_uS15_N"/>
</dbReference>
<dbReference type="CDD" id="cd00353">
    <property type="entry name" value="Ribosomal_S15p_S13e"/>
    <property type="match status" value="1"/>
</dbReference>
<dbReference type="HAMAP" id="MF_01343_A">
    <property type="entry name" value="Ribosomal_uS15_A"/>
    <property type="match status" value="1"/>
</dbReference>
<dbReference type="Pfam" id="PF00312">
    <property type="entry name" value="Ribosomal_S15"/>
    <property type="match status" value="1"/>
</dbReference>
<organism evidence="8">
    <name type="scientific">Candidatus Methanogaster sp. ANME-2c ERB4</name>
    <dbReference type="NCBI Taxonomy" id="2759911"/>
    <lineage>
        <taxon>Archaea</taxon>
        <taxon>Methanobacteriati</taxon>
        <taxon>Methanobacteriota</taxon>
        <taxon>Stenosarchaea group</taxon>
        <taxon>Methanomicrobia</taxon>
        <taxon>Methanosarcinales</taxon>
        <taxon>ANME-2 cluster</taxon>
        <taxon>Candidatus Methanogasteraceae</taxon>
        <taxon>Candidatus Methanogaster</taxon>
    </lineage>
</organism>
<dbReference type="AlphaFoldDB" id="A0A7G9YDM6"/>
<evidence type="ECO:0000256" key="4">
    <source>
        <dbReference type="HAMAP-Rule" id="MF_01343"/>
    </source>
</evidence>
<dbReference type="Gene3D" id="1.10.287.10">
    <property type="entry name" value="S15/NS1, RNA-binding"/>
    <property type="match status" value="1"/>
</dbReference>
<feature type="region of interest" description="Disordered" evidence="6">
    <location>
        <begin position="1"/>
        <end position="23"/>
    </location>
</feature>
<dbReference type="InterPro" id="IPR023029">
    <property type="entry name" value="Ribosomal_uS15_arc_euk"/>
</dbReference>
<dbReference type="GO" id="GO:0070181">
    <property type="term" value="F:small ribosomal subunit rRNA binding"/>
    <property type="evidence" value="ECO:0007669"/>
    <property type="project" value="TreeGrafter"/>
</dbReference>
<dbReference type="GO" id="GO:0006412">
    <property type="term" value="P:translation"/>
    <property type="evidence" value="ECO:0007669"/>
    <property type="project" value="UniProtKB-UniRule"/>
</dbReference>
<keyword evidence="2 4" id="KW-0689">Ribosomal protein</keyword>
<proteinExistence type="inferred from homology"/>
<dbReference type="EMBL" id="MT631169">
    <property type="protein sequence ID" value="QNO46110.1"/>
    <property type="molecule type" value="Genomic_DNA"/>
</dbReference>
<reference evidence="8" key="1">
    <citation type="submission" date="2020-06" db="EMBL/GenBank/DDBJ databases">
        <title>Unique genomic features of the anaerobic methanotrophic archaea.</title>
        <authorList>
            <person name="Chadwick G.L."/>
            <person name="Skennerton C.T."/>
            <person name="Laso-Perez R."/>
            <person name="Leu A.O."/>
            <person name="Speth D.R."/>
            <person name="Yu H."/>
            <person name="Morgan-Lang C."/>
            <person name="Hatzenpichler R."/>
            <person name="Goudeau D."/>
            <person name="Malmstrom R."/>
            <person name="Brazelton W.J."/>
            <person name="Woyke T."/>
            <person name="Hallam S.J."/>
            <person name="Tyson G.W."/>
            <person name="Wegener G."/>
            <person name="Boetius A."/>
            <person name="Orphan V."/>
        </authorList>
    </citation>
    <scope>NUCLEOTIDE SEQUENCE</scope>
</reference>
<dbReference type="PROSITE" id="PS00362">
    <property type="entry name" value="RIBOSOMAL_S15"/>
    <property type="match status" value="1"/>
</dbReference>
<evidence type="ECO:0000259" key="7">
    <source>
        <dbReference type="SMART" id="SM01386"/>
    </source>
</evidence>
<feature type="compositionally biased region" description="Basic residues" evidence="6">
    <location>
        <begin position="1"/>
        <end position="11"/>
    </location>
</feature>
<comment type="similarity">
    <text evidence="1 4 5">Belongs to the universal ribosomal protein uS15 family.</text>
</comment>
<dbReference type="GO" id="GO:0003735">
    <property type="term" value="F:structural constituent of ribosome"/>
    <property type="evidence" value="ECO:0007669"/>
    <property type="project" value="InterPro"/>
</dbReference>
<sequence length="152" mass="17637">MARMYSRRKGKSGSTRPYRTESPPWVDVGSDEVEQIIINLWKQDKSSSEIGMILRDRHGIPDATLVTDKKIMRTVKDHDLAPNVPEGMRNLIVKALRLRAHLSSNKKDVHNKRALQLTESKIRRLVKYYRKTGVLPRDWTYRPDTAEMLIAK</sequence>
<dbReference type="NCBIfam" id="NF006331">
    <property type="entry name" value="PRK08561.1"/>
    <property type="match status" value="1"/>
</dbReference>
<evidence type="ECO:0000256" key="1">
    <source>
        <dbReference type="ARBA" id="ARBA00008434"/>
    </source>
</evidence>
<name>A0A7G9YDM6_9EURY</name>
<dbReference type="GO" id="GO:0022627">
    <property type="term" value="C:cytosolic small ribosomal subunit"/>
    <property type="evidence" value="ECO:0007669"/>
    <property type="project" value="TreeGrafter"/>
</dbReference>
<dbReference type="SUPFAM" id="SSF47060">
    <property type="entry name" value="S15/NS1 RNA-binding domain"/>
    <property type="match status" value="1"/>
</dbReference>